<dbReference type="Proteomes" id="UP000001025">
    <property type="component" value="Chromosome"/>
</dbReference>
<feature type="domain" description="FAD dependent oxidoreductase" evidence="1">
    <location>
        <begin position="18"/>
        <end position="48"/>
    </location>
</feature>
<dbReference type="PRINTS" id="PR00420">
    <property type="entry name" value="RNGMNOXGNASE"/>
</dbReference>
<sequence>MMSLAESGSSIETRDLGKVAIIGAGVAGCAAAIRFAQRGAKVTLFERSVFPREKVCGCCLGAAGLAALDAIGAGESVRDLGLPTKFFRGYFQVTKASSAVTQMVGEKASRVPPVRIPIREGIALSRAELDQHLLTLAIEAGVEVRQPCEATIVAESDKSVSIDIGTGSPEAFDLMVVAAGLTGRFRQRDVADLRWVETPNGPMGLSAHMSRDDANQIDWILESGEIQMHCGHDGYVGIVCLPNGNLDIAAAVHPGKKGASGEGVGRMAIQMQTLALLLDSGLFDSSQSRKLEHWFAEAARWQTTPPLRRRRVSGRGRVVAIGDAAGYVEPLTGEGMTWGIESGLVVADLWALYRLGQMTPNGEADFGANWDRRAVKFQTRRRHLCRWVTGMVRYRPARWLACHGLRRAHWLATPFTRSLANGPRFDATSSIHRTAMSFADASLRTHVSS</sequence>
<dbReference type="InterPro" id="IPR050407">
    <property type="entry name" value="Geranylgeranyl_reductase"/>
</dbReference>
<dbReference type="PATRIC" id="fig|243090.15.peg.4250"/>
<dbReference type="SUPFAM" id="SSF51905">
    <property type="entry name" value="FAD/NAD(P)-binding domain"/>
    <property type="match status" value="1"/>
</dbReference>
<dbReference type="Gene3D" id="3.50.50.60">
    <property type="entry name" value="FAD/NAD(P)-binding domain"/>
    <property type="match status" value="1"/>
</dbReference>
<dbReference type="PANTHER" id="PTHR42685:SF22">
    <property type="entry name" value="CONDITIONED MEDIUM FACTOR RECEPTOR 1"/>
    <property type="match status" value="1"/>
</dbReference>
<dbReference type="InterPro" id="IPR036188">
    <property type="entry name" value="FAD/NAD-bd_sf"/>
</dbReference>
<evidence type="ECO:0000259" key="1">
    <source>
        <dbReference type="Pfam" id="PF01266"/>
    </source>
</evidence>
<dbReference type="EnsemblBacteria" id="CAD75957">
    <property type="protein sequence ID" value="CAD75957"/>
    <property type="gene ID" value="RB8854"/>
</dbReference>
<dbReference type="KEGG" id="rba:RB8854"/>
<name>Q7UMG0_RHOBA</name>
<organism evidence="2 3">
    <name type="scientific">Rhodopirellula baltica (strain DSM 10527 / NCIMB 13988 / SH1)</name>
    <dbReference type="NCBI Taxonomy" id="243090"/>
    <lineage>
        <taxon>Bacteria</taxon>
        <taxon>Pseudomonadati</taxon>
        <taxon>Planctomycetota</taxon>
        <taxon>Planctomycetia</taxon>
        <taxon>Pirellulales</taxon>
        <taxon>Pirellulaceae</taxon>
        <taxon>Rhodopirellula</taxon>
    </lineage>
</organism>
<protein>
    <recommendedName>
        <fullName evidence="1">FAD dependent oxidoreductase domain-containing protein</fullName>
    </recommendedName>
</protein>
<evidence type="ECO:0000313" key="3">
    <source>
        <dbReference type="Proteomes" id="UP000001025"/>
    </source>
</evidence>
<dbReference type="STRING" id="243090.RB8854"/>
<dbReference type="InParanoid" id="Q7UMG0"/>
<dbReference type="PANTHER" id="PTHR42685">
    <property type="entry name" value="GERANYLGERANYL DIPHOSPHATE REDUCTASE"/>
    <property type="match status" value="1"/>
</dbReference>
<dbReference type="InterPro" id="IPR006076">
    <property type="entry name" value="FAD-dep_OxRdtase"/>
</dbReference>
<gene>
    <name evidence="2" type="ordered locus">RB8854</name>
</gene>
<proteinExistence type="predicted"/>
<dbReference type="Pfam" id="PF01266">
    <property type="entry name" value="DAO"/>
    <property type="match status" value="1"/>
</dbReference>
<dbReference type="EMBL" id="BX294148">
    <property type="protein sequence ID" value="CAD75957.1"/>
    <property type="molecule type" value="Genomic_DNA"/>
</dbReference>
<evidence type="ECO:0000313" key="2">
    <source>
        <dbReference type="EMBL" id="CAD75957.1"/>
    </source>
</evidence>
<dbReference type="eggNOG" id="COG0654">
    <property type="taxonomic scope" value="Bacteria"/>
</dbReference>
<keyword evidence="3" id="KW-1185">Reference proteome</keyword>
<dbReference type="OrthoDB" id="9806565at2"/>
<dbReference type="AlphaFoldDB" id="Q7UMG0"/>
<dbReference type="HOGENOM" id="CLU_024648_5_3_0"/>
<reference evidence="2 3" key="1">
    <citation type="journal article" date="2003" name="Proc. Natl. Acad. Sci. U.S.A.">
        <title>Complete genome sequence of the marine planctomycete Pirellula sp. strain 1.</title>
        <authorList>
            <person name="Gloeckner F.O."/>
            <person name="Kube M."/>
            <person name="Bauer M."/>
            <person name="Teeling H."/>
            <person name="Lombardot T."/>
            <person name="Ludwig W."/>
            <person name="Gade D."/>
            <person name="Beck A."/>
            <person name="Borzym K."/>
            <person name="Heitmann K."/>
            <person name="Rabus R."/>
            <person name="Schlesner H."/>
            <person name="Amann R."/>
            <person name="Reinhardt R."/>
        </authorList>
    </citation>
    <scope>NUCLEOTIDE SEQUENCE [LARGE SCALE GENOMIC DNA]</scope>
    <source>
        <strain evidence="3">DSM 10527 / NCIMB 13988 / SH1</strain>
    </source>
</reference>
<accession>Q7UMG0</accession>